<gene>
    <name evidence="5" type="ORF">niasHS_014045</name>
</gene>
<dbReference type="Gene3D" id="3.75.10.10">
    <property type="entry name" value="L-arginine/glycine Amidinotransferase, Chain A"/>
    <property type="match status" value="1"/>
</dbReference>
<reference evidence="5 6" key="1">
    <citation type="submission" date="2024-10" db="EMBL/GenBank/DDBJ databases">
        <authorList>
            <person name="Kim D."/>
        </authorList>
    </citation>
    <scope>NUCLEOTIDE SEQUENCE [LARGE SCALE GENOMIC DNA]</scope>
    <source>
        <strain evidence="5">Taebaek</strain>
    </source>
</reference>
<feature type="region of interest" description="Disordered" evidence="4">
    <location>
        <begin position="222"/>
        <end position="254"/>
    </location>
</feature>
<evidence type="ECO:0000313" key="6">
    <source>
        <dbReference type="Proteomes" id="UP001620645"/>
    </source>
</evidence>
<feature type="repeat" description="TPR" evidence="3">
    <location>
        <begin position="658"/>
        <end position="691"/>
    </location>
</feature>
<dbReference type="Proteomes" id="UP001620645">
    <property type="component" value="Unassembled WGS sequence"/>
</dbReference>
<dbReference type="Pfam" id="PF01912">
    <property type="entry name" value="eIF-6"/>
    <property type="match status" value="1"/>
</dbReference>
<dbReference type="SMART" id="SM00028">
    <property type="entry name" value="TPR"/>
    <property type="match status" value="2"/>
</dbReference>
<proteinExistence type="predicted"/>
<feature type="region of interest" description="Disordered" evidence="4">
    <location>
        <begin position="459"/>
        <end position="544"/>
    </location>
</feature>
<evidence type="ECO:0000256" key="4">
    <source>
        <dbReference type="SAM" id="MobiDB-lite"/>
    </source>
</evidence>
<dbReference type="AlphaFoldDB" id="A0ABD2IU91"/>
<keyword evidence="3" id="KW-0802">TPR repeat</keyword>
<keyword evidence="6" id="KW-1185">Reference proteome</keyword>
<organism evidence="5 6">
    <name type="scientific">Heterodera schachtii</name>
    <name type="common">Sugarbeet cyst nematode worm</name>
    <name type="synonym">Tylenchus schachtii</name>
    <dbReference type="NCBI Taxonomy" id="97005"/>
    <lineage>
        <taxon>Eukaryota</taxon>
        <taxon>Metazoa</taxon>
        <taxon>Ecdysozoa</taxon>
        <taxon>Nematoda</taxon>
        <taxon>Chromadorea</taxon>
        <taxon>Rhabditida</taxon>
        <taxon>Tylenchina</taxon>
        <taxon>Tylenchomorpha</taxon>
        <taxon>Tylenchoidea</taxon>
        <taxon>Heteroderidae</taxon>
        <taxon>Heteroderinae</taxon>
        <taxon>Heterodera</taxon>
    </lineage>
</organism>
<dbReference type="SUPFAM" id="SSF55909">
    <property type="entry name" value="Pentein"/>
    <property type="match status" value="1"/>
</dbReference>
<dbReference type="SUPFAM" id="SSF48452">
    <property type="entry name" value="TPR-like"/>
    <property type="match status" value="1"/>
</dbReference>
<feature type="compositionally biased region" description="Basic and acidic residues" evidence="4">
    <location>
        <begin position="327"/>
        <end position="339"/>
    </location>
</feature>
<evidence type="ECO:0000256" key="1">
    <source>
        <dbReference type="ARBA" id="ARBA00022540"/>
    </source>
</evidence>
<dbReference type="Gene3D" id="1.25.40.10">
    <property type="entry name" value="Tetratricopeptide repeat domain"/>
    <property type="match status" value="1"/>
</dbReference>
<dbReference type="PROSITE" id="PS50005">
    <property type="entry name" value="TPR"/>
    <property type="match status" value="1"/>
</dbReference>
<feature type="region of interest" description="Disordered" evidence="4">
    <location>
        <begin position="288"/>
        <end position="348"/>
    </location>
</feature>
<evidence type="ECO:0000256" key="2">
    <source>
        <dbReference type="ARBA" id="ARBA00022917"/>
    </source>
</evidence>
<sequence length="886" mass="99441">MYSGGGRRLFMSNKDGSCGKDDLRLFAIVGRSHVLGTEPNAKTAAVTESELPLFFSATLPPPQLDATANFPDVTVVFFFADSVLLFNLLLAVGGNRFEDDGDVPPEEVIFLREYELYFDMRVCIDQQFFVGQFQFPNLEADESGVFLAEFTCRFELDVGALAQLLSALSPPHLDAADSDNDVLPPFDLLASVALPSAVQCRKFFADLRPVRLKMNNDHLPLTNRFAANGSPGQSESPPLEDQQPNEEVLESDHDESVSYLLKKQKLLRKESENVDDLTISTSCERMSAELENEKKEKEQLKKEKEQLKKEKEQLKKENEQLKNALNAERKAKEVGRPAREVGLSRMERDFLESQRIVDELEEDFLKEKKEKQAKTEEKEEQKEDEENKGGEVEKEKEKEEQEKETEEKIKEKEEKEQLQKELEEANARVAELLNEIEQLKNALNAERKAKVEQLEEDFLKEKKEQKEEEENKGGEVEKKKEKEEQKEEEENKGGEVEEKKEKEGEKGEEDEEKAEEQKEVEEEEENEKEQDDEQNGGNKPKRAQELEIDENEGLRSEHIQSLRDNPNLSVQLGIPLGCARSSGLPSLSAKFAAFVRHDVGGMSPSSSVMPTAQQLRAEQSAKLAMAHVRRGAELTRENKCFEAIQCFNKALNVYEHCADAYVGRGAACAGCRNFPAALTDLERAVQLQPNHRNANKYRLEVLHTYAKECVFPFNGGIHCQTEGCRRRRRRQWWDTKSYQAEEAIGRSGTNTDKRNSDHHHSHTDGLNVMGIGGCLCQDGQLLALCPDKVGSYAAMTSNGALVAAKTPPEVQREFASLAQVPVVAGTVNRGSELIGAGCCVNDWIAFTGLDTTSAELSVLESIFKLGDAAPSAISTDLRDTLIESML</sequence>
<comment type="caution">
    <text evidence="5">The sequence shown here is derived from an EMBL/GenBank/DDBJ whole genome shotgun (WGS) entry which is preliminary data.</text>
</comment>
<feature type="compositionally biased region" description="Basic and acidic residues" evidence="4">
    <location>
        <begin position="459"/>
        <end position="505"/>
    </location>
</feature>
<accession>A0ABD2IU91</accession>
<evidence type="ECO:0000313" key="5">
    <source>
        <dbReference type="EMBL" id="KAL3079763.1"/>
    </source>
</evidence>
<dbReference type="SMART" id="SM00654">
    <property type="entry name" value="eIF6"/>
    <property type="match status" value="1"/>
</dbReference>
<dbReference type="InterPro" id="IPR011990">
    <property type="entry name" value="TPR-like_helical_dom_sf"/>
</dbReference>
<dbReference type="InterPro" id="IPR019734">
    <property type="entry name" value="TPR_rpt"/>
</dbReference>
<dbReference type="EMBL" id="JBICCN010000300">
    <property type="protein sequence ID" value="KAL3079763.1"/>
    <property type="molecule type" value="Genomic_DNA"/>
</dbReference>
<dbReference type="PANTHER" id="PTHR10784">
    <property type="entry name" value="TRANSLATION INITIATION FACTOR 6"/>
    <property type="match status" value="1"/>
</dbReference>
<feature type="compositionally biased region" description="Acidic residues" evidence="4">
    <location>
        <begin position="506"/>
        <end position="534"/>
    </location>
</feature>
<keyword evidence="2" id="KW-0648">Protein biosynthesis</keyword>
<name>A0ABD2IU91_HETSC</name>
<dbReference type="InterPro" id="IPR002769">
    <property type="entry name" value="eIF6"/>
</dbReference>
<keyword evidence="1" id="KW-0396">Initiation factor</keyword>
<feature type="region of interest" description="Disordered" evidence="4">
    <location>
        <begin position="367"/>
        <end position="422"/>
    </location>
</feature>
<feature type="compositionally biased region" description="Basic and acidic residues" evidence="4">
    <location>
        <begin position="288"/>
        <end position="320"/>
    </location>
</feature>
<evidence type="ECO:0000256" key="3">
    <source>
        <dbReference type="PROSITE-ProRule" id="PRU00339"/>
    </source>
</evidence>
<dbReference type="GO" id="GO:0003743">
    <property type="term" value="F:translation initiation factor activity"/>
    <property type="evidence" value="ECO:0007669"/>
    <property type="project" value="UniProtKB-KW"/>
</dbReference>
<protein>
    <submittedName>
        <fullName evidence="5">Uncharacterized protein</fullName>
    </submittedName>
</protein>